<comment type="caution">
    <text evidence="2">The sequence shown here is derived from an EMBL/GenBank/DDBJ whole genome shotgun (WGS) entry which is preliminary data.</text>
</comment>
<keyword evidence="3" id="KW-1185">Reference proteome</keyword>
<gene>
    <name evidence="2" type="ORF">BP5553_09336</name>
</gene>
<protein>
    <submittedName>
        <fullName evidence="2">Uncharacterized protein</fullName>
    </submittedName>
</protein>
<dbReference type="GeneID" id="43602185"/>
<accession>A0A370TCG9</accession>
<reference evidence="2 3" key="1">
    <citation type="journal article" date="2018" name="IMA Fungus">
        <title>IMA Genome-F 9: Draft genome sequence of Annulohypoxylon stygium, Aspergillus mulundensis, Berkeleyomyces basicola (syn. Thielaviopsis basicola), Ceratocystis smalleyi, two Cercospora beticola strains, Coleophoma cylindrospora, Fusarium fracticaudum, Phialophora cf. hyalina, and Morchella septimelata.</title>
        <authorList>
            <person name="Wingfield B.D."/>
            <person name="Bills G.F."/>
            <person name="Dong Y."/>
            <person name="Huang W."/>
            <person name="Nel W.J."/>
            <person name="Swalarsk-Parry B.S."/>
            <person name="Vaghefi N."/>
            <person name="Wilken P.M."/>
            <person name="An Z."/>
            <person name="de Beer Z.W."/>
            <person name="De Vos L."/>
            <person name="Chen L."/>
            <person name="Duong T.A."/>
            <person name="Gao Y."/>
            <person name="Hammerbacher A."/>
            <person name="Kikkert J.R."/>
            <person name="Li Y."/>
            <person name="Li H."/>
            <person name="Li K."/>
            <person name="Li Q."/>
            <person name="Liu X."/>
            <person name="Ma X."/>
            <person name="Naidoo K."/>
            <person name="Pethybridge S.J."/>
            <person name="Sun J."/>
            <person name="Steenkamp E.T."/>
            <person name="van der Nest M.A."/>
            <person name="van Wyk S."/>
            <person name="Wingfield M.J."/>
            <person name="Xiong C."/>
            <person name="Yue Q."/>
            <person name="Zhang X."/>
        </authorList>
    </citation>
    <scope>NUCLEOTIDE SEQUENCE [LARGE SCALE GENOMIC DNA]</scope>
    <source>
        <strain evidence="2 3">BP 5553</strain>
    </source>
</reference>
<feature type="compositionally biased region" description="Polar residues" evidence="1">
    <location>
        <begin position="255"/>
        <end position="279"/>
    </location>
</feature>
<dbReference type="EMBL" id="NPIC01000011">
    <property type="protein sequence ID" value="RDL31934.1"/>
    <property type="molecule type" value="Genomic_DNA"/>
</dbReference>
<feature type="compositionally biased region" description="Acidic residues" evidence="1">
    <location>
        <begin position="413"/>
        <end position="438"/>
    </location>
</feature>
<feature type="compositionally biased region" description="Polar residues" evidence="1">
    <location>
        <begin position="344"/>
        <end position="367"/>
    </location>
</feature>
<feature type="compositionally biased region" description="Basic and acidic residues" evidence="1">
    <location>
        <begin position="400"/>
        <end position="412"/>
    </location>
</feature>
<organism evidence="2 3">
    <name type="scientific">Venustampulla echinocandica</name>
    <dbReference type="NCBI Taxonomy" id="2656787"/>
    <lineage>
        <taxon>Eukaryota</taxon>
        <taxon>Fungi</taxon>
        <taxon>Dikarya</taxon>
        <taxon>Ascomycota</taxon>
        <taxon>Pezizomycotina</taxon>
        <taxon>Leotiomycetes</taxon>
        <taxon>Helotiales</taxon>
        <taxon>Pleuroascaceae</taxon>
        <taxon>Venustampulla</taxon>
    </lineage>
</organism>
<proteinExistence type="predicted"/>
<feature type="region of interest" description="Disordered" evidence="1">
    <location>
        <begin position="399"/>
        <end position="485"/>
    </location>
</feature>
<sequence>MSVMTPDGKLLYQRANIYMTLPNSYPDDNNPNLRKPISLPSPQDAGPDFPLPKITFISGRTRLPAYRRVIDAIRKDGKDPDEKDWKAASAENQGLVPQPLLVQMAAHLQVHKGDSPKDIITGKVALLEIVLKNSTNPQQLELSRFFSLFPERWTIQRATGYTVQTWPYLKDTWFVPTNEEGQPLPIPHGASDLTNPSSKVLIVQPRADIPPNMRSVTWSPDVMKNIIKAHEKIDGVPGTDKTILALYAPRMGLQEGSSQGQPKSSTTPVKQQSKVTPSTPLGPRDDISLSHESTGTSADDLKTISWARSQIKAAFKSLPVIDQILANIEEEEVKRKRSLLVPARNTTISPPVRNTTISPQSQANSTPTKKRKKGTNTVLIHQQPGGKTIAGYNQHLIPKSLEHPDSTDKNDNPEDDDNSEEDDDNDGSASDSDEEDSAENIPLPATVNREPSPASDSSAFNSEEEWEFHINARKHTHPGEESIRTDDINAILRAIEKRRRLKRGKARKTGKEKTGL</sequence>
<name>A0A370TCG9_9HELO</name>
<dbReference type="AlphaFoldDB" id="A0A370TCG9"/>
<evidence type="ECO:0000313" key="3">
    <source>
        <dbReference type="Proteomes" id="UP000254866"/>
    </source>
</evidence>
<evidence type="ECO:0000256" key="1">
    <source>
        <dbReference type="SAM" id="MobiDB-lite"/>
    </source>
</evidence>
<dbReference type="Proteomes" id="UP000254866">
    <property type="component" value="Unassembled WGS sequence"/>
</dbReference>
<dbReference type="RefSeq" id="XP_031865866.1">
    <property type="nucleotide sequence ID" value="XM_032017959.1"/>
</dbReference>
<feature type="region of interest" description="Disordered" evidence="1">
    <location>
        <begin position="253"/>
        <end position="297"/>
    </location>
</feature>
<evidence type="ECO:0000313" key="2">
    <source>
        <dbReference type="EMBL" id="RDL31934.1"/>
    </source>
</evidence>
<feature type="region of interest" description="Disordered" evidence="1">
    <location>
        <begin position="344"/>
        <end position="377"/>
    </location>
</feature>